<dbReference type="GO" id="GO:0008270">
    <property type="term" value="F:zinc ion binding"/>
    <property type="evidence" value="ECO:0007669"/>
    <property type="project" value="InterPro"/>
</dbReference>
<protein>
    <recommendedName>
        <fullName evidence="2">Retrovirus-related Pol polyprotein from transposon TNT 1-94-like beta-barrel domain-containing protein</fullName>
    </recommendedName>
</protein>
<dbReference type="GO" id="GO:0003676">
    <property type="term" value="F:nucleic acid binding"/>
    <property type="evidence" value="ECO:0007669"/>
    <property type="project" value="InterPro"/>
</dbReference>
<evidence type="ECO:0000256" key="1">
    <source>
        <dbReference type="SAM" id="MobiDB-lite"/>
    </source>
</evidence>
<dbReference type="AlphaFoldDB" id="A0AAV1UD21"/>
<dbReference type="InterPro" id="IPR036875">
    <property type="entry name" value="Znf_CCHC_sf"/>
</dbReference>
<dbReference type="EMBL" id="CAKLBY020000175">
    <property type="protein sequence ID" value="CAK7931547.1"/>
    <property type="molecule type" value="Genomic_DNA"/>
</dbReference>
<organism evidence="3 4">
    <name type="scientific">Peronospora matthiolae</name>
    <dbReference type="NCBI Taxonomy" id="2874970"/>
    <lineage>
        <taxon>Eukaryota</taxon>
        <taxon>Sar</taxon>
        <taxon>Stramenopiles</taxon>
        <taxon>Oomycota</taxon>
        <taxon>Peronosporomycetes</taxon>
        <taxon>Peronosporales</taxon>
        <taxon>Peronosporaceae</taxon>
        <taxon>Peronospora</taxon>
    </lineage>
</organism>
<accession>A0AAV1UD21</accession>
<feature type="region of interest" description="Disordered" evidence="1">
    <location>
        <begin position="38"/>
        <end position="58"/>
    </location>
</feature>
<evidence type="ECO:0000259" key="2">
    <source>
        <dbReference type="Pfam" id="PF22936"/>
    </source>
</evidence>
<dbReference type="Pfam" id="PF22936">
    <property type="entry name" value="Pol_BBD"/>
    <property type="match status" value="1"/>
</dbReference>
<reference evidence="3" key="1">
    <citation type="submission" date="2024-01" db="EMBL/GenBank/DDBJ databases">
        <authorList>
            <person name="Webb A."/>
        </authorList>
    </citation>
    <scope>NUCLEOTIDE SEQUENCE</scope>
    <source>
        <strain evidence="3">Pm1</strain>
    </source>
</reference>
<gene>
    <name evidence="3" type="ORF">PM001_LOCUS16697</name>
</gene>
<feature type="domain" description="Retrovirus-related Pol polyprotein from transposon TNT 1-94-like beta-barrel" evidence="2">
    <location>
        <begin position="94"/>
        <end position="139"/>
    </location>
</feature>
<dbReference type="Proteomes" id="UP001162060">
    <property type="component" value="Unassembled WGS sequence"/>
</dbReference>
<evidence type="ECO:0000313" key="4">
    <source>
        <dbReference type="Proteomes" id="UP001162060"/>
    </source>
</evidence>
<dbReference type="SUPFAM" id="SSF57756">
    <property type="entry name" value="Retrovirus zinc finger-like domains"/>
    <property type="match status" value="1"/>
</dbReference>
<name>A0AAV1UD21_9STRA</name>
<evidence type="ECO:0000313" key="3">
    <source>
        <dbReference type="EMBL" id="CAK7931547.1"/>
    </source>
</evidence>
<dbReference type="InterPro" id="IPR054722">
    <property type="entry name" value="PolX-like_BBD"/>
</dbReference>
<sequence length="192" mass="20982">MMVKTEDEAKVFNNEREPYKCTYCGKVGHTVDRCWSKQKNESQGARRGGNGRRHGANNVQWGQYRDEDSDYDQVAFAVSLECGLSAKKDVSGMWAVDSGATHHICHDKTKFTRLVKVNDNKILVADSNKAAIKGVGTSVEKMILSIGKTAAVKKTPRQAASSVEASRRPSFDIPVGTGIYQLGRSQGIASAE</sequence>
<proteinExistence type="predicted"/>
<comment type="caution">
    <text evidence="3">The sequence shown here is derived from an EMBL/GenBank/DDBJ whole genome shotgun (WGS) entry which is preliminary data.</text>
</comment>